<gene>
    <name evidence="2" type="ORF">MNOR_LOCUS9146</name>
</gene>
<dbReference type="InterPro" id="IPR005135">
    <property type="entry name" value="Endo/exonuclease/phosphatase"/>
</dbReference>
<dbReference type="Gene3D" id="3.60.10.10">
    <property type="entry name" value="Endonuclease/exonuclease/phosphatase"/>
    <property type="match status" value="1"/>
</dbReference>
<dbReference type="EMBL" id="CAXKWB010004356">
    <property type="protein sequence ID" value="CAL4073499.1"/>
    <property type="molecule type" value="Genomic_DNA"/>
</dbReference>
<name>A0AAV2Q9S6_MEGNR</name>
<comment type="caution">
    <text evidence="2">The sequence shown here is derived from an EMBL/GenBank/DDBJ whole genome shotgun (WGS) entry which is preliminary data.</text>
</comment>
<dbReference type="Proteomes" id="UP001497623">
    <property type="component" value="Unassembled WGS sequence"/>
</dbReference>
<dbReference type="Pfam" id="PF03372">
    <property type="entry name" value="Exo_endo_phos"/>
    <property type="match status" value="1"/>
</dbReference>
<sequence length="101" mass="11658">DFKISSYNCRGLPKDSKKLLLRPDICEVLEKSHVVAIQETWYAKQNLKSLNSLHQDFIGVGVATIDECLNVYHGHYPGGVALLWRKDLSKNIRRLEFNTDW</sequence>
<organism evidence="2 3">
    <name type="scientific">Meganyctiphanes norvegica</name>
    <name type="common">Northern krill</name>
    <name type="synonym">Thysanopoda norvegica</name>
    <dbReference type="NCBI Taxonomy" id="48144"/>
    <lineage>
        <taxon>Eukaryota</taxon>
        <taxon>Metazoa</taxon>
        <taxon>Ecdysozoa</taxon>
        <taxon>Arthropoda</taxon>
        <taxon>Crustacea</taxon>
        <taxon>Multicrustacea</taxon>
        <taxon>Malacostraca</taxon>
        <taxon>Eumalacostraca</taxon>
        <taxon>Eucarida</taxon>
        <taxon>Euphausiacea</taxon>
        <taxon>Euphausiidae</taxon>
        <taxon>Meganyctiphanes</taxon>
    </lineage>
</organism>
<evidence type="ECO:0000259" key="1">
    <source>
        <dbReference type="Pfam" id="PF03372"/>
    </source>
</evidence>
<dbReference type="SUPFAM" id="SSF56219">
    <property type="entry name" value="DNase I-like"/>
    <property type="match status" value="1"/>
</dbReference>
<evidence type="ECO:0000313" key="3">
    <source>
        <dbReference type="Proteomes" id="UP001497623"/>
    </source>
</evidence>
<accession>A0AAV2Q9S6</accession>
<dbReference type="AlphaFoldDB" id="A0AAV2Q9S6"/>
<feature type="non-terminal residue" evidence="2">
    <location>
        <position position="101"/>
    </location>
</feature>
<feature type="non-terminal residue" evidence="2">
    <location>
        <position position="1"/>
    </location>
</feature>
<reference evidence="2 3" key="1">
    <citation type="submission" date="2024-05" db="EMBL/GenBank/DDBJ databases">
        <authorList>
            <person name="Wallberg A."/>
        </authorList>
    </citation>
    <scope>NUCLEOTIDE SEQUENCE [LARGE SCALE GENOMIC DNA]</scope>
</reference>
<feature type="domain" description="Endonuclease/exonuclease/phosphatase" evidence="1">
    <location>
        <begin position="6"/>
        <end position="98"/>
    </location>
</feature>
<dbReference type="GO" id="GO:0003824">
    <property type="term" value="F:catalytic activity"/>
    <property type="evidence" value="ECO:0007669"/>
    <property type="project" value="InterPro"/>
</dbReference>
<dbReference type="InterPro" id="IPR036691">
    <property type="entry name" value="Endo/exonu/phosph_ase_sf"/>
</dbReference>
<proteinExistence type="predicted"/>
<keyword evidence="3" id="KW-1185">Reference proteome</keyword>
<protein>
    <recommendedName>
        <fullName evidence="1">Endonuclease/exonuclease/phosphatase domain-containing protein</fullName>
    </recommendedName>
</protein>
<evidence type="ECO:0000313" key="2">
    <source>
        <dbReference type="EMBL" id="CAL4073499.1"/>
    </source>
</evidence>